<feature type="domain" description="Aminotransferase class I/classII large" evidence="10">
    <location>
        <begin position="32"/>
        <end position="357"/>
    </location>
</feature>
<dbReference type="InterPro" id="IPR004839">
    <property type="entry name" value="Aminotransferase_I/II_large"/>
</dbReference>
<dbReference type="STRING" id="1884432.SAMN05518683_10550"/>
<comment type="pathway">
    <text evidence="2 9">Amino-acid biosynthesis; L-histidine biosynthesis; L-histidine from 5-phospho-alpha-D-ribose 1-diphosphate: step 7/9.</text>
</comment>
<dbReference type="EMBL" id="FOXD01000005">
    <property type="protein sequence ID" value="SFP42068.1"/>
    <property type="molecule type" value="Genomic_DNA"/>
</dbReference>
<comment type="subunit">
    <text evidence="3 9">Homodimer.</text>
</comment>
<dbReference type="GO" id="GO:0030170">
    <property type="term" value="F:pyridoxal phosphate binding"/>
    <property type="evidence" value="ECO:0007669"/>
    <property type="project" value="InterPro"/>
</dbReference>
<dbReference type="SUPFAM" id="SSF53383">
    <property type="entry name" value="PLP-dependent transferases"/>
    <property type="match status" value="1"/>
</dbReference>
<evidence type="ECO:0000256" key="9">
    <source>
        <dbReference type="HAMAP-Rule" id="MF_01023"/>
    </source>
</evidence>
<dbReference type="Gene3D" id="3.40.640.10">
    <property type="entry name" value="Type I PLP-dependent aspartate aminotransferase-like (Major domain)"/>
    <property type="match status" value="1"/>
</dbReference>
<dbReference type="InterPro" id="IPR001917">
    <property type="entry name" value="Aminotrans_II_pyridoxalP_BS"/>
</dbReference>
<dbReference type="NCBIfam" id="TIGR01141">
    <property type="entry name" value="hisC"/>
    <property type="match status" value="1"/>
</dbReference>
<accession>A0A1I5Q6U2</accession>
<dbReference type="UniPathway" id="UPA00031">
    <property type="reaction ID" value="UER00012"/>
</dbReference>
<dbReference type="PANTHER" id="PTHR43643:SF3">
    <property type="entry name" value="HISTIDINOL-PHOSPHATE AMINOTRANSFERASE"/>
    <property type="match status" value="1"/>
</dbReference>
<dbReference type="AlphaFoldDB" id="A0A1I5Q6U2"/>
<dbReference type="InterPro" id="IPR005861">
    <property type="entry name" value="HisP_aminotrans"/>
</dbReference>
<evidence type="ECO:0000256" key="7">
    <source>
        <dbReference type="ARBA" id="ARBA00023102"/>
    </source>
</evidence>
<dbReference type="Gene3D" id="3.90.1150.10">
    <property type="entry name" value="Aspartate Aminotransferase, domain 1"/>
    <property type="match status" value="1"/>
</dbReference>
<dbReference type="PANTHER" id="PTHR43643">
    <property type="entry name" value="HISTIDINOL-PHOSPHATE AMINOTRANSFERASE 2"/>
    <property type="match status" value="1"/>
</dbReference>
<proteinExistence type="inferred from homology"/>
<evidence type="ECO:0000256" key="2">
    <source>
        <dbReference type="ARBA" id="ARBA00005011"/>
    </source>
</evidence>
<dbReference type="InterPro" id="IPR015421">
    <property type="entry name" value="PyrdxlP-dep_Trfase_major"/>
</dbReference>
<sequence>MKMKVKTQVIGMEPYKPGKPMEEVKQELGLSDVHKLASNENPYGPSPAVAEAAAEAVRSPEIYPDGYAAEIRSAVARHLDVNPSQLIFGAGSDEVILMLCRALLTPETNTVMASPTFSQYKHNAVVEGAEIREVPLKNGYHDLPAMLEQVDADTRIIWVCNPNNPTGTYTSKEEFETFLKQVPSDVLVVSDEAYIEYVTAPDYPDTLSLMNEYPNLMVLRTFSKAYGLASLRIGYGAGSTELVQALDPIRPPFNTTTMAQKAAAAALNDQEYVESCRKENRKALDEFIAFCHSHGLSYLPSQTNFLLIDTGIPGDKMFDSLLKKGFIVRSGESLGFPESIRVTAGTKEQNQLFLQALEESLNENNTLSEK</sequence>
<dbReference type="PROSITE" id="PS00599">
    <property type="entry name" value="AA_TRANSFER_CLASS_2"/>
    <property type="match status" value="1"/>
</dbReference>
<dbReference type="InterPro" id="IPR050106">
    <property type="entry name" value="HistidinolP_aminotransfase"/>
</dbReference>
<dbReference type="InterPro" id="IPR015424">
    <property type="entry name" value="PyrdxlP-dep_Trfase"/>
</dbReference>
<keyword evidence="7 9" id="KW-0368">Histidine biosynthesis</keyword>
<comment type="cofactor">
    <cofactor evidence="1 9">
        <name>pyridoxal 5'-phosphate</name>
        <dbReference type="ChEBI" id="CHEBI:597326"/>
    </cofactor>
</comment>
<evidence type="ECO:0000256" key="6">
    <source>
        <dbReference type="ARBA" id="ARBA00022898"/>
    </source>
</evidence>
<evidence type="ECO:0000256" key="4">
    <source>
        <dbReference type="ARBA" id="ARBA00022576"/>
    </source>
</evidence>
<dbReference type="GO" id="GO:0004400">
    <property type="term" value="F:histidinol-phosphate transaminase activity"/>
    <property type="evidence" value="ECO:0007669"/>
    <property type="project" value="UniProtKB-UniRule"/>
</dbReference>
<dbReference type="GO" id="GO:0000105">
    <property type="term" value="P:L-histidine biosynthetic process"/>
    <property type="evidence" value="ECO:0007669"/>
    <property type="project" value="UniProtKB-UniRule"/>
</dbReference>
<dbReference type="InterPro" id="IPR015422">
    <property type="entry name" value="PyrdxlP-dep_Trfase_small"/>
</dbReference>
<reference evidence="12" key="1">
    <citation type="submission" date="2016-10" db="EMBL/GenBank/DDBJ databases">
        <authorList>
            <person name="Varghese N."/>
            <person name="Submissions S."/>
        </authorList>
    </citation>
    <scope>NUCLEOTIDE SEQUENCE [LARGE SCALE GENOMIC DNA]</scope>
    <source>
        <strain evidence="12">S7</strain>
    </source>
</reference>
<evidence type="ECO:0000313" key="11">
    <source>
        <dbReference type="EMBL" id="SFP42068.1"/>
    </source>
</evidence>
<keyword evidence="9" id="KW-0028">Amino-acid biosynthesis</keyword>
<comment type="similarity">
    <text evidence="9">Belongs to the class-II pyridoxal-phosphate-dependent aminotransferase family. Histidinol-phosphate aminotransferase subfamily.</text>
</comment>
<keyword evidence="5 9" id="KW-0808">Transferase</keyword>
<keyword evidence="4 9" id="KW-0032">Aminotransferase</keyword>
<dbReference type="Proteomes" id="UP000198892">
    <property type="component" value="Unassembled WGS sequence"/>
</dbReference>
<feature type="modified residue" description="N6-(pyridoxal phosphate)lysine" evidence="9">
    <location>
        <position position="224"/>
    </location>
</feature>
<dbReference type="HAMAP" id="MF_01023">
    <property type="entry name" value="HisC_aminotrans_2"/>
    <property type="match status" value="1"/>
</dbReference>
<dbReference type="EC" id="2.6.1.9" evidence="9"/>
<keyword evidence="6 9" id="KW-0663">Pyridoxal phosphate</keyword>
<name>A0A1I5Q6U2_9BACI</name>
<organism evidence="11 12">
    <name type="scientific">Salibacterium halotolerans</name>
    <dbReference type="NCBI Taxonomy" id="1884432"/>
    <lineage>
        <taxon>Bacteria</taxon>
        <taxon>Bacillati</taxon>
        <taxon>Bacillota</taxon>
        <taxon>Bacilli</taxon>
        <taxon>Bacillales</taxon>
        <taxon>Bacillaceae</taxon>
    </lineage>
</organism>
<evidence type="ECO:0000256" key="1">
    <source>
        <dbReference type="ARBA" id="ARBA00001933"/>
    </source>
</evidence>
<evidence type="ECO:0000259" key="10">
    <source>
        <dbReference type="Pfam" id="PF00155"/>
    </source>
</evidence>
<evidence type="ECO:0000256" key="3">
    <source>
        <dbReference type="ARBA" id="ARBA00011738"/>
    </source>
</evidence>
<protein>
    <recommendedName>
        <fullName evidence="9">Histidinol-phosphate aminotransferase</fullName>
        <ecNumber evidence="9">2.6.1.9</ecNumber>
    </recommendedName>
    <alternativeName>
        <fullName evidence="9">Imidazole acetol-phosphate transaminase</fullName>
    </alternativeName>
</protein>
<dbReference type="CDD" id="cd00609">
    <property type="entry name" value="AAT_like"/>
    <property type="match status" value="1"/>
</dbReference>
<dbReference type="Pfam" id="PF00155">
    <property type="entry name" value="Aminotran_1_2"/>
    <property type="match status" value="1"/>
</dbReference>
<comment type="catalytic activity">
    <reaction evidence="8 9">
        <text>L-histidinol phosphate + 2-oxoglutarate = 3-(imidazol-4-yl)-2-oxopropyl phosphate + L-glutamate</text>
        <dbReference type="Rhea" id="RHEA:23744"/>
        <dbReference type="ChEBI" id="CHEBI:16810"/>
        <dbReference type="ChEBI" id="CHEBI:29985"/>
        <dbReference type="ChEBI" id="CHEBI:57766"/>
        <dbReference type="ChEBI" id="CHEBI:57980"/>
        <dbReference type="EC" id="2.6.1.9"/>
    </reaction>
</comment>
<keyword evidence="12" id="KW-1185">Reference proteome</keyword>
<gene>
    <name evidence="9" type="primary">hisC</name>
    <name evidence="11" type="ORF">SAMN05518683_10550</name>
</gene>
<evidence type="ECO:0000256" key="5">
    <source>
        <dbReference type="ARBA" id="ARBA00022679"/>
    </source>
</evidence>
<evidence type="ECO:0000256" key="8">
    <source>
        <dbReference type="ARBA" id="ARBA00047481"/>
    </source>
</evidence>
<evidence type="ECO:0000313" key="12">
    <source>
        <dbReference type="Proteomes" id="UP000198892"/>
    </source>
</evidence>